<protein>
    <submittedName>
        <fullName evidence="2">Uncharacterized protein</fullName>
    </submittedName>
</protein>
<organism evidence="2 3">
    <name type="scientific">Ochrobactrum quorumnocens</name>
    <dbReference type="NCBI Taxonomy" id="271865"/>
    <lineage>
        <taxon>Bacteria</taxon>
        <taxon>Pseudomonadati</taxon>
        <taxon>Pseudomonadota</taxon>
        <taxon>Alphaproteobacteria</taxon>
        <taxon>Hyphomicrobiales</taxon>
        <taxon>Brucellaceae</taxon>
        <taxon>Brucella/Ochrobactrum group</taxon>
        <taxon>Ochrobactrum</taxon>
    </lineage>
</organism>
<gene>
    <name evidence="2" type="ORF">CES85_3423</name>
</gene>
<sequence length="53" mass="5539">MVGTLFFPTTLSLSAKPRVASFVMADSPGRPGYGYGVRQPESLATDVGGQSAY</sequence>
<name>A0A248UNX3_9HYPH</name>
<dbReference type="EMBL" id="CP022605">
    <property type="protein sequence ID" value="ASV88091.1"/>
    <property type="molecule type" value="Genomic_DNA"/>
</dbReference>
<feature type="region of interest" description="Disordered" evidence="1">
    <location>
        <begin position="33"/>
        <end position="53"/>
    </location>
</feature>
<dbReference type="Proteomes" id="UP000215256">
    <property type="component" value="Plasmid unnamed1"/>
</dbReference>
<accession>A0A248UNX3</accession>
<evidence type="ECO:0000313" key="3">
    <source>
        <dbReference type="Proteomes" id="UP000215256"/>
    </source>
</evidence>
<dbReference type="KEGG" id="och:CES85_3423"/>
<reference evidence="2 3" key="1">
    <citation type="submission" date="2017-07" db="EMBL/GenBank/DDBJ databases">
        <title>Phylogenetic study on the rhizospheric bacterium Ochrobactrum sp. A44.</title>
        <authorList>
            <person name="Krzyzanowska D.M."/>
            <person name="Ossowicki A."/>
            <person name="Rajewska M."/>
            <person name="Maciag T."/>
            <person name="Kaczynski Z."/>
            <person name="Czerwicka M."/>
            <person name="Jafra S."/>
        </authorList>
    </citation>
    <scope>NUCLEOTIDE SEQUENCE [LARGE SCALE GENOMIC DNA]</scope>
    <source>
        <strain evidence="2 3">A44</strain>
        <plasmid evidence="2 3">unnamed1</plasmid>
    </source>
</reference>
<dbReference type="AlphaFoldDB" id="A0A248UNX3"/>
<proteinExistence type="predicted"/>
<evidence type="ECO:0000313" key="2">
    <source>
        <dbReference type="EMBL" id="ASV88091.1"/>
    </source>
</evidence>
<evidence type="ECO:0000256" key="1">
    <source>
        <dbReference type="SAM" id="MobiDB-lite"/>
    </source>
</evidence>
<geneLocation type="plasmid" evidence="2 3">
    <name>unnamed1</name>
</geneLocation>
<keyword evidence="2" id="KW-0614">Plasmid</keyword>